<dbReference type="Proteomes" id="UP000273828">
    <property type="component" value="Unassembled WGS sequence"/>
</dbReference>
<dbReference type="AlphaFoldDB" id="A0A3N6M1C8"/>
<dbReference type="EMBL" id="REFY01000004">
    <property type="protein sequence ID" value="RQG88891.1"/>
    <property type="molecule type" value="Genomic_DNA"/>
</dbReference>
<evidence type="ECO:0000259" key="1">
    <source>
        <dbReference type="Pfam" id="PF26222"/>
    </source>
</evidence>
<dbReference type="InterPro" id="IPR058361">
    <property type="entry name" value="DUF8048"/>
</dbReference>
<feature type="domain" description="DUF8048" evidence="1">
    <location>
        <begin position="5"/>
        <end position="117"/>
    </location>
</feature>
<dbReference type="OrthoDB" id="235313at2157"/>
<name>A0A3N6M1C8_9EURY</name>
<accession>A0A3N6M1C8</accession>
<comment type="caution">
    <text evidence="2">The sequence shown here is derived from an EMBL/GenBank/DDBJ whole genome shotgun (WGS) entry which is preliminary data.</text>
</comment>
<organism evidence="2 3">
    <name type="scientific">Natrarchaeobius halalkaliphilus</name>
    <dbReference type="NCBI Taxonomy" id="1679091"/>
    <lineage>
        <taxon>Archaea</taxon>
        <taxon>Methanobacteriati</taxon>
        <taxon>Methanobacteriota</taxon>
        <taxon>Stenosarchaea group</taxon>
        <taxon>Halobacteria</taxon>
        <taxon>Halobacteriales</taxon>
        <taxon>Natrialbaceae</taxon>
        <taxon>Natrarchaeobius</taxon>
    </lineage>
</organism>
<evidence type="ECO:0000313" key="3">
    <source>
        <dbReference type="Proteomes" id="UP000273828"/>
    </source>
</evidence>
<protein>
    <recommendedName>
        <fullName evidence="1">DUF8048 domain-containing protein</fullName>
    </recommendedName>
</protein>
<gene>
    <name evidence="2" type="ORF">EA462_10870</name>
</gene>
<keyword evidence="3" id="KW-1185">Reference proteome</keyword>
<proteinExistence type="predicted"/>
<reference evidence="2 3" key="1">
    <citation type="submission" date="2018-10" db="EMBL/GenBank/DDBJ databases">
        <title>Natrarchaeobius chitinivorans gen. nov., sp. nov., and Natrarchaeobius haloalkaliphilus sp. nov., alkaliphilic, chitin-utilizing haloarchaea from hypersaline alkaline lakes.</title>
        <authorList>
            <person name="Sorokin D.Y."/>
            <person name="Elcheninov A.G."/>
            <person name="Kostrikina N.A."/>
            <person name="Bale N.J."/>
            <person name="Sinninghe Damste J.S."/>
            <person name="Khijniak T.V."/>
            <person name="Kublanov I.V."/>
            <person name="Toshchakov S.V."/>
        </authorList>
    </citation>
    <scope>NUCLEOTIDE SEQUENCE [LARGE SCALE GENOMIC DNA]</scope>
    <source>
        <strain evidence="2 3">AArcht-Sl</strain>
    </source>
</reference>
<dbReference type="RefSeq" id="WP_124178578.1">
    <property type="nucleotide sequence ID" value="NZ_REFY01000004.1"/>
</dbReference>
<sequence length="119" mass="13768">MAANPIDGQILLLTAAKASVPPVRLPDIVEVGQAHLWSNRERYRREYERVHRGDELEAFLVPDDHWDGLGTELDLDDRERSAVRRAHQEQFRRLGRRTDQEEAFETALEIRDAVLIAIE</sequence>
<evidence type="ECO:0000313" key="2">
    <source>
        <dbReference type="EMBL" id="RQG88891.1"/>
    </source>
</evidence>
<dbReference type="Pfam" id="PF26222">
    <property type="entry name" value="DUF8048"/>
    <property type="match status" value="1"/>
</dbReference>